<keyword evidence="3" id="KW-1185">Reference proteome</keyword>
<reference evidence="2" key="2">
    <citation type="submission" date="2013-04" db="UniProtKB">
        <authorList>
            <consortium name="EnsemblPlants"/>
        </authorList>
    </citation>
    <scope>IDENTIFICATION</scope>
</reference>
<proteinExistence type="predicted"/>
<evidence type="ECO:0000313" key="3">
    <source>
        <dbReference type="Proteomes" id="UP000006038"/>
    </source>
</evidence>
<feature type="region of interest" description="Disordered" evidence="1">
    <location>
        <begin position="1"/>
        <end position="87"/>
    </location>
</feature>
<dbReference type="EnsemblPlants" id="OB11G21000.1">
    <property type="protein sequence ID" value="OB11G21000.1"/>
    <property type="gene ID" value="OB11G21000"/>
</dbReference>
<organism evidence="2">
    <name type="scientific">Oryza brachyantha</name>
    <name type="common">malo sina</name>
    <dbReference type="NCBI Taxonomy" id="4533"/>
    <lineage>
        <taxon>Eukaryota</taxon>
        <taxon>Viridiplantae</taxon>
        <taxon>Streptophyta</taxon>
        <taxon>Embryophyta</taxon>
        <taxon>Tracheophyta</taxon>
        <taxon>Spermatophyta</taxon>
        <taxon>Magnoliopsida</taxon>
        <taxon>Liliopsida</taxon>
        <taxon>Poales</taxon>
        <taxon>Poaceae</taxon>
        <taxon>BOP clade</taxon>
        <taxon>Oryzoideae</taxon>
        <taxon>Oryzeae</taxon>
        <taxon>Oryzinae</taxon>
        <taxon>Oryza</taxon>
    </lineage>
</organism>
<accession>J3N8G4</accession>
<reference evidence="2" key="1">
    <citation type="journal article" date="2013" name="Nat. Commun.">
        <title>Whole-genome sequencing of Oryza brachyantha reveals mechanisms underlying Oryza genome evolution.</title>
        <authorList>
            <person name="Chen J."/>
            <person name="Huang Q."/>
            <person name="Gao D."/>
            <person name="Wang J."/>
            <person name="Lang Y."/>
            <person name="Liu T."/>
            <person name="Li B."/>
            <person name="Bai Z."/>
            <person name="Luis Goicoechea J."/>
            <person name="Liang C."/>
            <person name="Chen C."/>
            <person name="Zhang W."/>
            <person name="Sun S."/>
            <person name="Liao Y."/>
            <person name="Zhang X."/>
            <person name="Yang L."/>
            <person name="Song C."/>
            <person name="Wang M."/>
            <person name="Shi J."/>
            <person name="Liu G."/>
            <person name="Liu J."/>
            <person name="Zhou H."/>
            <person name="Zhou W."/>
            <person name="Yu Q."/>
            <person name="An N."/>
            <person name="Chen Y."/>
            <person name="Cai Q."/>
            <person name="Wang B."/>
            <person name="Liu B."/>
            <person name="Min J."/>
            <person name="Huang Y."/>
            <person name="Wu H."/>
            <person name="Li Z."/>
            <person name="Zhang Y."/>
            <person name="Yin Y."/>
            <person name="Song W."/>
            <person name="Jiang J."/>
            <person name="Jackson S.A."/>
            <person name="Wing R.A."/>
            <person name="Wang J."/>
            <person name="Chen M."/>
        </authorList>
    </citation>
    <scope>NUCLEOTIDE SEQUENCE [LARGE SCALE GENOMIC DNA]</scope>
    <source>
        <strain evidence="2">cv. IRGC 101232</strain>
    </source>
</reference>
<dbReference type="Gramene" id="OB11G21000.1">
    <property type="protein sequence ID" value="OB11G21000.1"/>
    <property type="gene ID" value="OB11G21000"/>
</dbReference>
<feature type="compositionally biased region" description="Basic and acidic residues" evidence="1">
    <location>
        <begin position="53"/>
        <end position="64"/>
    </location>
</feature>
<dbReference type="HOGENOM" id="CLU_2030306_0_0_1"/>
<protein>
    <submittedName>
        <fullName evidence="2">Uncharacterized protein</fullName>
    </submittedName>
</protein>
<dbReference type="Proteomes" id="UP000006038">
    <property type="component" value="Chromosome 11"/>
</dbReference>
<name>J3N8G4_ORYBR</name>
<dbReference type="AlphaFoldDB" id="J3N8G4"/>
<evidence type="ECO:0000256" key="1">
    <source>
        <dbReference type="SAM" id="MobiDB-lite"/>
    </source>
</evidence>
<feature type="compositionally biased region" description="Low complexity" evidence="1">
    <location>
        <begin position="65"/>
        <end position="77"/>
    </location>
</feature>
<evidence type="ECO:0000313" key="2">
    <source>
        <dbReference type="EnsemblPlants" id="OB11G21000.1"/>
    </source>
</evidence>
<sequence length="122" mass="12971">MANTPAVARNAATGWSHGGARVWPRAAERSRGRGKVAVRASSGKESWPRRASRIVERVAARADHGGSVSTHTSWSSSPEAASDLAANHERVVAPADRGEGRRLGHHPALPYPGYPCCTSIRN</sequence>